<dbReference type="EMBL" id="CP120353">
    <property type="protein sequence ID" value="WET65661.1"/>
    <property type="molecule type" value="Genomic_DNA"/>
</dbReference>
<evidence type="ECO:0000313" key="17">
    <source>
        <dbReference type="EMBL" id="RHD78313.1"/>
    </source>
</evidence>
<dbReference type="EMBL" id="CP051672">
    <property type="protein sequence ID" value="QJE27527.1"/>
    <property type="molecule type" value="Genomic_DNA"/>
</dbReference>
<dbReference type="EMBL" id="JAJCNI010000001">
    <property type="protein sequence ID" value="MCB6516457.1"/>
    <property type="molecule type" value="Genomic_DNA"/>
</dbReference>
<dbReference type="EMBL" id="WKLT01000008">
    <property type="protein sequence ID" value="MRY58331.1"/>
    <property type="molecule type" value="Genomic_DNA"/>
</dbReference>
<dbReference type="GO" id="GO:0000150">
    <property type="term" value="F:DNA strand exchange activity"/>
    <property type="evidence" value="ECO:0007669"/>
    <property type="project" value="InterPro"/>
</dbReference>
<evidence type="ECO:0000313" key="19">
    <source>
        <dbReference type="EMBL" id="WET65661.1"/>
    </source>
</evidence>
<dbReference type="EMBL" id="JAQMPJ010000001">
    <property type="protein sequence ID" value="MDB9003488.1"/>
    <property type="molecule type" value="Genomic_DNA"/>
</dbReference>
<evidence type="ECO:0000313" key="11">
    <source>
        <dbReference type="EMBL" id="MRZ04685.1"/>
    </source>
</evidence>
<evidence type="ECO:0000313" key="15">
    <source>
        <dbReference type="EMBL" id="OUP21157.1"/>
    </source>
</evidence>
<dbReference type="SUPFAM" id="SSF53041">
    <property type="entry name" value="Resolvase-like"/>
    <property type="match status" value="1"/>
</dbReference>
<dbReference type="PANTHER" id="PTHR30461">
    <property type="entry name" value="DNA-INVERTASE FROM LAMBDOID PROPHAGE"/>
    <property type="match status" value="1"/>
</dbReference>
<dbReference type="InterPro" id="IPR006120">
    <property type="entry name" value="Resolvase_HTH_dom"/>
</dbReference>
<sequence>MTIAYLNVATDRQHLDIQREEISSFAAAKDIHVDKWVMEVSGEKAKQPGPKLKLVLERLKKGDALIVSDITRLCLTLYELMGILTVCMEKDVTVYCINDRYIFDDRMDRQLMINVFKQVDEIDHSLVSIRTKDALEQVKSTGKRLGRPKGSESKLFFLDAHKGEIMNMLERGESVGSICEHFNVSKNTFYKYRKKFFRS</sequence>
<evidence type="ECO:0000313" key="20">
    <source>
        <dbReference type="Proteomes" id="UP000095332"/>
    </source>
</evidence>
<evidence type="ECO:0000259" key="1">
    <source>
        <dbReference type="PROSITE" id="PS51736"/>
    </source>
</evidence>
<evidence type="ECO:0000313" key="31">
    <source>
        <dbReference type="Proteomes" id="UP000463337"/>
    </source>
</evidence>
<reference evidence="17 24" key="4">
    <citation type="submission" date="2018-08" db="EMBL/GenBank/DDBJ databases">
        <title>A genome reference for cultivated species of the human gut microbiota.</title>
        <authorList>
            <person name="Zou Y."/>
            <person name="Xue W."/>
            <person name="Luo G."/>
        </authorList>
    </citation>
    <scope>NUCLEOTIDE SEQUENCE [LARGE SCALE GENOMIC DNA]</scope>
    <source>
        <strain evidence="17 24">AM30-4</strain>
    </source>
</reference>
<feature type="domain" description="Resolvase/invertase-type recombinase catalytic" evidence="1">
    <location>
        <begin position="1"/>
        <end position="142"/>
    </location>
</feature>
<dbReference type="Proteomes" id="UP001198806">
    <property type="component" value="Unassembled WGS sequence"/>
</dbReference>
<evidence type="ECO:0000313" key="7">
    <source>
        <dbReference type="EMBL" id="MDB9140775.1"/>
    </source>
</evidence>
<dbReference type="Proteomes" id="UP000471216">
    <property type="component" value="Unassembled WGS sequence"/>
</dbReference>
<reference evidence="15" key="3">
    <citation type="journal article" date="2018" name="BMC Genomics">
        <title>Whole genome sequencing and function prediction of 133 gut anaerobes isolated from chicken caecum in pure cultures.</title>
        <authorList>
            <person name="Medvecky M."/>
            <person name="Cejkova D."/>
            <person name="Polansky O."/>
            <person name="Karasova D."/>
            <person name="Kubasova T."/>
            <person name="Cizek A."/>
            <person name="Rychlik I."/>
        </authorList>
    </citation>
    <scope>NUCLEOTIDE SEQUENCE</scope>
    <source>
        <strain evidence="15">An199</strain>
    </source>
</reference>
<evidence type="ECO:0000313" key="25">
    <source>
        <dbReference type="Proteomes" id="UP000315827"/>
    </source>
</evidence>
<evidence type="ECO:0000313" key="8">
    <source>
        <dbReference type="EMBL" id="MRY58331.1"/>
    </source>
</evidence>
<evidence type="ECO:0000313" key="30">
    <source>
        <dbReference type="Proteomes" id="UP000461276"/>
    </source>
</evidence>
<dbReference type="RefSeq" id="WP_005856646.1">
    <property type="nucleotide sequence ID" value="NZ_AP019729.1"/>
</dbReference>
<evidence type="ECO:0000313" key="29">
    <source>
        <dbReference type="Proteomes" id="UP000450599"/>
    </source>
</evidence>
<proteinExistence type="predicted"/>
<accession>A0A173RPG6</accession>
<evidence type="ECO:0000313" key="14">
    <source>
        <dbReference type="EMBL" id="MSB74932.1"/>
    </source>
</evidence>
<dbReference type="EMBL" id="WKMC01000001">
    <property type="protein sequence ID" value="MRZ49235.1"/>
    <property type="molecule type" value="Genomic_DNA"/>
</dbReference>
<dbReference type="SMART" id="SM00857">
    <property type="entry name" value="Resolvase"/>
    <property type="match status" value="1"/>
</dbReference>
<dbReference type="EMBL" id="WKMW01000001">
    <property type="protein sequence ID" value="MRY82732.1"/>
    <property type="molecule type" value="Genomic_DNA"/>
</dbReference>
<dbReference type="EMBL" id="WKNE01000001">
    <property type="protein sequence ID" value="MRZ53581.1"/>
    <property type="molecule type" value="Genomic_DNA"/>
</dbReference>
<dbReference type="AlphaFoldDB" id="A0A173RPG6"/>
<evidence type="ECO:0000313" key="16">
    <source>
        <dbReference type="EMBL" id="QJE27527.1"/>
    </source>
</evidence>
<dbReference type="Proteomes" id="UP000432516">
    <property type="component" value="Unassembled WGS sequence"/>
</dbReference>
<evidence type="ECO:0000313" key="13">
    <source>
        <dbReference type="EMBL" id="MRZ53581.1"/>
    </source>
</evidence>
<dbReference type="EMBL" id="CYXP01000001">
    <property type="protein sequence ID" value="CUM79842.1"/>
    <property type="molecule type" value="Genomic_DNA"/>
</dbReference>
<dbReference type="Proteomes" id="UP000501982">
    <property type="component" value="Chromosome"/>
</dbReference>
<evidence type="ECO:0000313" key="27">
    <source>
        <dbReference type="Proteomes" id="UP000441358"/>
    </source>
</evidence>
<dbReference type="Proteomes" id="UP001211522">
    <property type="component" value="Unassembled WGS sequence"/>
</dbReference>
<dbReference type="Proteomes" id="UP000095455">
    <property type="component" value="Unassembled WGS sequence"/>
</dbReference>
<dbReference type="PROSITE" id="PS51736">
    <property type="entry name" value="RECOMBINASES_3"/>
    <property type="match status" value="1"/>
</dbReference>
<evidence type="ECO:0000313" key="24">
    <source>
        <dbReference type="Proteomes" id="UP000284660"/>
    </source>
</evidence>
<dbReference type="EMBL" id="WKMY01000001">
    <property type="protein sequence ID" value="MRY91959.1"/>
    <property type="molecule type" value="Genomic_DNA"/>
</dbReference>
<dbReference type="EMBL" id="VOHW01000005">
    <property type="protein sequence ID" value="TWV61665.1"/>
    <property type="molecule type" value="Genomic_DNA"/>
</dbReference>
<name>A0A173RPG6_PARDI</name>
<reference evidence="19" key="10">
    <citation type="submission" date="2023-03" db="EMBL/GenBank/DDBJ databases">
        <title>Parabacteroides distasonis, a bacteria resistant against UC.</title>
        <authorList>
            <person name="Dai W."/>
        </authorList>
    </citation>
    <scope>NUCLEOTIDE SEQUENCE</scope>
    <source>
        <strain evidence="19">F1-28</strain>
    </source>
</reference>
<dbReference type="OMA" id="DGVYRQF"/>
<reference evidence="23" key="2">
    <citation type="submission" date="2017-04" db="EMBL/GenBank/DDBJ databases">
        <title>Function of individual gut microbiota members based on whole genome sequencing of pure cultures obtained from chicken caecum.</title>
        <authorList>
            <person name="Medvecky M."/>
            <person name="Cejkova D."/>
            <person name="Polansky O."/>
            <person name="Karasova D."/>
            <person name="Kubasova T."/>
            <person name="Cizek A."/>
            <person name="Rychlik I."/>
        </authorList>
    </citation>
    <scope>NUCLEOTIDE SEQUENCE [LARGE SCALE GENOMIC DNA]</scope>
    <source>
        <strain evidence="23">An199</strain>
    </source>
</reference>
<gene>
    <name evidence="2" type="primary">hin_1</name>
    <name evidence="15" type="ORF">B5F32_04920</name>
    <name evidence="17" type="ORF">DW782_03215</name>
    <name evidence="3" type="ORF">ERS852380_02825</name>
    <name evidence="2" type="ORF">ERS852429_00625</name>
    <name evidence="4" type="ORF">ERS852560_00406</name>
    <name evidence="18" type="ORF">FSA05_10110</name>
    <name evidence="11" type="ORF">GKD54_00340</name>
    <name evidence="9" type="ORF">GKD58_00340</name>
    <name evidence="8" type="ORF">GKD59_10525</name>
    <name evidence="12" type="ORF">GKD66_03035</name>
    <name evidence="10" type="ORF">GKD67_01635</name>
    <name evidence="13" type="ORF">GKD68_02290</name>
    <name evidence="14" type="ORF">GKD70_16845</name>
    <name evidence="16" type="ORF">HHO38_03920</name>
    <name evidence="5" type="ORF">LI194_01420</name>
    <name evidence="19" type="ORF">P2T59_06650</name>
    <name evidence="6" type="ORF">PN599_00535</name>
    <name evidence="7" type="ORF">PN612_19990</name>
</gene>
<evidence type="ECO:0000313" key="21">
    <source>
        <dbReference type="Proteomes" id="UP000095455"/>
    </source>
</evidence>
<dbReference type="InterPro" id="IPR006119">
    <property type="entry name" value="Resolv_N"/>
</dbReference>
<dbReference type="Proteomes" id="UP000315827">
    <property type="component" value="Unassembled WGS sequence"/>
</dbReference>
<dbReference type="PANTHER" id="PTHR30461:SF19">
    <property type="entry name" value="SITE-SPECIFIC RECOMBINASE RESOLVASE FAMILY"/>
    <property type="match status" value="1"/>
</dbReference>
<dbReference type="EMBL" id="WKMO01000017">
    <property type="protein sequence ID" value="MSB74932.1"/>
    <property type="molecule type" value="Genomic_DNA"/>
</dbReference>
<evidence type="ECO:0000313" key="33">
    <source>
        <dbReference type="Proteomes" id="UP000501982"/>
    </source>
</evidence>
<evidence type="ECO:0000313" key="4">
    <source>
        <dbReference type="EMBL" id="CUP60419.1"/>
    </source>
</evidence>
<dbReference type="Proteomes" id="UP000095591">
    <property type="component" value="Unassembled WGS sequence"/>
</dbReference>
<evidence type="ECO:0000313" key="32">
    <source>
        <dbReference type="Proteomes" id="UP000471216"/>
    </source>
</evidence>
<dbReference type="Proteomes" id="UP000441358">
    <property type="component" value="Unassembled WGS sequence"/>
</dbReference>
<dbReference type="Pfam" id="PF00239">
    <property type="entry name" value="Resolvase"/>
    <property type="match status" value="1"/>
</dbReference>
<dbReference type="CDD" id="cd03768">
    <property type="entry name" value="SR_ResInv"/>
    <property type="match status" value="1"/>
</dbReference>
<reference evidence="6" key="9">
    <citation type="submission" date="2023-01" db="EMBL/GenBank/DDBJ databases">
        <title>Human gut microbiome strain richness.</title>
        <authorList>
            <person name="Chen-Liaw A."/>
        </authorList>
    </citation>
    <scope>NUCLEOTIDE SEQUENCE</scope>
    <source>
        <strain evidence="7">D35st1_E5_D35t1_190705</strain>
        <strain evidence="6">RTP21484st1_E5_RTP21484_190118</strain>
    </source>
</reference>
<evidence type="ECO:0000313" key="18">
    <source>
        <dbReference type="EMBL" id="TWV61665.1"/>
    </source>
</evidence>
<organism evidence="2 22">
    <name type="scientific">Parabacteroides distasonis</name>
    <dbReference type="NCBI Taxonomy" id="823"/>
    <lineage>
        <taxon>Bacteria</taxon>
        <taxon>Pseudomonadati</taxon>
        <taxon>Bacteroidota</taxon>
        <taxon>Bacteroidia</taxon>
        <taxon>Bacteroidales</taxon>
        <taxon>Tannerellaceae</taxon>
        <taxon>Parabacteroides</taxon>
    </lineage>
</organism>
<evidence type="ECO:0000313" key="6">
    <source>
        <dbReference type="EMBL" id="MDB9003488.1"/>
    </source>
</evidence>
<dbReference type="EMBL" id="WKMX01000001">
    <property type="protein sequence ID" value="MRZ04685.1"/>
    <property type="molecule type" value="Genomic_DNA"/>
</dbReference>
<dbReference type="Proteomes" id="UP000461276">
    <property type="component" value="Unassembled WGS sequence"/>
</dbReference>
<evidence type="ECO:0000313" key="12">
    <source>
        <dbReference type="EMBL" id="MRZ49235.1"/>
    </source>
</evidence>
<dbReference type="GO" id="GO:0003677">
    <property type="term" value="F:DNA binding"/>
    <property type="evidence" value="ECO:0007669"/>
    <property type="project" value="InterPro"/>
</dbReference>
<reference evidence="16 33" key="7">
    <citation type="submission" date="2020-04" db="EMBL/GenBank/DDBJ databases">
        <title>Complete Genomes and Methylome analysis of CBBP consortium that reverse antibiotic-induced susceptibility to vancomycin-resistant Enterococcus faecium infection.</title>
        <authorList>
            <person name="Fomenkov A."/>
            <person name="Zhang Z."/>
            <person name="Pamer E."/>
            <person name="Roberts R.J."/>
        </authorList>
    </citation>
    <scope>NUCLEOTIDE SEQUENCE [LARGE SCALE GENOMIC DNA]</scope>
    <source>
        <strain evidence="33">CBBP</strain>
        <strain evidence="16">CBBP-1</strain>
    </source>
</reference>
<dbReference type="EMBL" id="CZBM01000001">
    <property type="protein sequence ID" value="CUP60419.1"/>
    <property type="molecule type" value="Genomic_DNA"/>
</dbReference>
<evidence type="ECO:0000313" key="22">
    <source>
        <dbReference type="Proteomes" id="UP000095591"/>
    </source>
</evidence>
<reference evidence="18 25" key="6">
    <citation type="submission" date="2019-07" db="EMBL/GenBank/DDBJ databases">
        <title>Genome sequencing of Parabacteroides distasonis iSURF_7.</title>
        <authorList>
            <person name="Degefu H.N."/>
            <person name="Ruoff K.L."/>
            <person name="Price C.E."/>
            <person name="Valls R.A."/>
            <person name="O'Toole G.A."/>
        </authorList>
    </citation>
    <scope>NUCLEOTIDE SEQUENCE [LARGE SCALE GENOMIC DNA]</scope>
    <source>
        <strain evidence="18 25">CFPLTA003_1B</strain>
    </source>
</reference>
<evidence type="ECO:0000313" key="5">
    <source>
        <dbReference type="EMBL" id="MCB6516457.1"/>
    </source>
</evidence>
<evidence type="ECO:0000313" key="26">
    <source>
        <dbReference type="Proteomes" id="UP000432516"/>
    </source>
</evidence>
<reference evidence="5" key="8">
    <citation type="submission" date="2021-10" db="EMBL/GenBank/DDBJ databases">
        <title>Collection of gut derived symbiotic bacterial strains cultured from healthy donors.</title>
        <authorList>
            <person name="Lin H."/>
            <person name="Littmann E."/>
            <person name="Kohout C."/>
            <person name="Pamer E.G."/>
        </authorList>
    </citation>
    <scope>NUCLEOTIDE SEQUENCE</scope>
    <source>
        <strain evidence="5">DFI.2.94</strain>
    </source>
</reference>
<dbReference type="Proteomes" id="UP001210126">
    <property type="component" value="Unassembled WGS sequence"/>
</dbReference>
<dbReference type="EMBL" id="JAQMPX010000144">
    <property type="protein sequence ID" value="MDB9140775.1"/>
    <property type="molecule type" value="Genomic_DNA"/>
</dbReference>
<reference evidence="26 27" key="5">
    <citation type="journal article" date="2019" name="Nat. Med.">
        <title>A library of human gut bacterial isolates paired with longitudinal multiomics data enables mechanistic microbiome research.</title>
        <authorList>
            <person name="Poyet M."/>
            <person name="Groussin M."/>
            <person name="Gibbons S.M."/>
            <person name="Avila-Pacheco J."/>
            <person name="Jiang X."/>
            <person name="Kearney S.M."/>
            <person name="Perrotta A.R."/>
            <person name="Berdy B."/>
            <person name="Zhao S."/>
            <person name="Lieberman T.D."/>
            <person name="Swanson P.K."/>
            <person name="Smith M."/>
            <person name="Roesemann S."/>
            <person name="Alexander J.E."/>
            <person name="Rich S.A."/>
            <person name="Livny J."/>
            <person name="Vlamakis H."/>
            <person name="Clish C."/>
            <person name="Bullock K."/>
            <person name="Deik A."/>
            <person name="Scott J."/>
            <person name="Pierce K.A."/>
            <person name="Xavier R.J."/>
            <person name="Alm E.J."/>
        </authorList>
    </citation>
    <scope>NUCLEOTIDE SEQUENCE [LARGE SCALE GENOMIC DNA]</scope>
    <source>
        <strain evidence="11 32">BIOML-A10</strain>
        <strain evidence="9 29">BIOML-A11</strain>
        <strain evidence="13 26">BIOML-A2</strain>
        <strain evidence="14 28">BIOML-A20</strain>
        <strain evidence="12 27">BIOML-A32</strain>
        <strain evidence="8 31">BIOML-A41</strain>
        <strain evidence="10 30">BIOML-A9</strain>
    </source>
</reference>
<dbReference type="Proteomes" id="UP001221009">
    <property type="component" value="Chromosome"/>
</dbReference>
<protein>
    <submittedName>
        <fullName evidence="2">DNA-invertase hin</fullName>
    </submittedName>
    <submittedName>
        <fullName evidence="8">Helix-turn-helix domain-containing protein</fullName>
    </submittedName>
    <submittedName>
        <fullName evidence="5">Recombinase family protein</fullName>
    </submittedName>
    <submittedName>
        <fullName evidence="15">Serine recombinase</fullName>
    </submittedName>
</protein>
<dbReference type="EMBL" id="NFJX01000003">
    <property type="protein sequence ID" value="OUP21157.1"/>
    <property type="molecule type" value="Genomic_DNA"/>
</dbReference>
<dbReference type="OrthoDB" id="9797501at2"/>
<dbReference type="Proteomes" id="UP000284660">
    <property type="component" value="Unassembled WGS sequence"/>
</dbReference>
<dbReference type="Proteomes" id="UP000463337">
    <property type="component" value="Unassembled WGS sequence"/>
</dbReference>
<dbReference type="Pfam" id="PF02796">
    <property type="entry name" value="HTH_7"/>
    <property type="match status" value="1"/>
</dbReference>
<evidence type="ECO:0000313" key="9">
    <source>
        <dbReference type="EMBL" id="MRY82732.1"/>
    </source>
</evidence>
<evidence type="ECO:0000313" key="23">
    <source>
        <dbReference type="Proteomes" id="UP000195950"/>
    </source>
</evidence>
<dbReference type="InterPro" id="IPR050639">
    <property type="entry name" value="SSR_resolvase"/>
</dbReference>
<evidence type="ECO:0000313" key="28">
    <source>
        <dbReference type="Proteomes" id="UP000441609"/>
    </source>
</evidence>
<dbReference type="Proteomes" id="UP000450599">
    <property type="component" value="Unassembled WGS sequence"/>
</dbReference>
<dbReference type="Proteomes" id="UP000195950">
    <property type="component" value="Unassembled WGS sequence"/>
</dbReference>
<dbReference type="Proteomes" id="UP000095332">
    <property type="component" value="Unassembled WGS sequence"/>
</dbReference>
<dbReference type="InterPro" id="IPR036162">
    <property type="entry name" value="Resolvase-like_N_sf"/>
</dbReference>
<reference evidence="20 21" key="1">
    <citation type="submission" date="2015-09" db="EMBL/GenBank/DDBJ databases">
        <authorList>
            <consortium name="Pathogen Informatics"/>
        </authorList>
    </citation>
    <scope>NUCLEOTIDE SEQUENCE [LARGE SCALE GENOMIC DNA]</scope>
    <source>
        <strain evidence="3 21">2789STDY5608822</strain>
        <strain evidence="2 22">2789STDY5608872</strain>
        <strain evidence="4 20">2789STDY5834948</strain>
    </source>
</reference>
<dbReference type="Proteomes" id="UP000441609">
    <property type="component" value="Unassembled WGS sequence"/>
</dbReference>
<dbReference type="EMBL" id="CYYK01000010">
    <property type="protein sequence ID" value="CUO67020.1"/>
    <property type="molecule type" value="Genomic_DNA"/>
</dbReference>
<evidence type="ECO:0000313" key="10">
    <source>
        <dbReference type="EMBL" id="MRY91959.1"/>
    </source>
</evidence>
<dbReference type="EMBL" id="QSJN01000001">
    <property type="protein sequence ID" value="RHD78313.1"/>
    <property type="molecule type" value="Genomic_DNA"/>
</dbReference>
<evidence type="ECO:0000313" key="3">
    <source>
        <dbReference type="EMBL" id="CUO67020.1"/>
    </source>
</evidence>
<dbReference type="Gene3D" id="3.40.50.1390">
    <property type="entry name" value="Resolvase, N-terminal catalytic domain"/>
    <property type="match status" value="1"/>
</dbReference>
<evidence type="ECO:0000313" key="2">
    <source>
        <dbReference type="EMBL" id="CUM79842.1"/>
    </source>
</evidence>
<dbReference type="GeneID" id="93525520"/>